<accession>A0A4C1ZHE6</accession>
<name>A0A4C1ZHE6_EUMVA</name>
<reference evidence="1 2" key="1">
    <citation type="journal article" date="2019" name="Commun. Biol.">
        <title>The bagworm genome reveals a unique fibroin gene that provides high tensile strength.</title>
        <authorList>
            <person name="Kono N."/>
            <person name="Nakamura H."/>
            <person name="Ohtoshi R."/>
            <person name="Tomita M."/>
            <person name="Numata K."/>
            <person name="Arakawa K."/>
        </authorList>
    </citation>
    <scope>NUCLEOTIDE SEQUENCE [LARGE SCALE GENOMIC DNA]</scope>
</reference>
<evidence type="ECO:0000313" key="2">
    <source>
        <dbReference type="Proteomes" id="UP000299102"/>
    </source>
</evidence>
<proteinExistence type="predicted"/>
<protein>
    <submittedName>
        <fullName evidence="1">Uncharacterized protein</fullName>
    </submittedName>
</protein>
<organism evidence="1 2">
    <name type="scientific">Eumeta variegata</name>
    <name type="common">Bagworm moth</name>
    <name type="synonym">Eumeta japonica</name>
    <dbReference type="NCBI Taxonomy" id="151549"/>
    <lineage>
        <taxon>Eukaryota</taxon>
        <taxon>Metazoa</taxon>
        <taxon>Ecdysozoa</taxon>
        <taxon>Arthropoda</taxon>
        <taxon>Hexapoda</taxon>
        <taxon>Insecta</taxon>
        <taxon>Pterygota</taxon>
        <taxon>Neoptera</taxon>
        <taxon>Endopterygota</taxon>
        <taxon>Lepidoptera</taxon>
        <taxon>Glossata</taxon>
        <taxon>Ditrysia</taxon>
        <taxon>Tineoidea</taxon>
        <taxon>Psychidae</taxon>
        <taxon>Oiketicinae</taxon>
        <taxon>Eumeta</taxon>
    </lineage>
</organism>
<evidence type="ECO:0000313" key="1">
    <source>
        <dbReference type="EMBL" id="GBP87926.1"/>
    </source>
</evidence>
<sequence>MRWLRELCNWPRRDFKRRMRLEAPCLTIFPVTVNLDAESIRPRSFMSRGKFLSEIQLSIGSRRTSGEQAFIAGKISKHKEINSVTLNDHAASPQPSPSVLRSFVSAEHKAAAAAGTNALLQKRRLAERTAESQRTATIDLLQRLPMATFCSDANAIHVPTAQKMPAFATVARWTPLRRH</sequence>
<dbReference type="AlphaFoldDB" id="A0A4C1ZHE6"/>
<dbReference type="EMBL" id="BGZK01001894">
    <property type="protein sequence ID" value="GBP87926.1"/>
    <property type="molecule type" value="Genomic_DNA"/>
</dbReference>
<keyword evidence="2" id="KW-1185">Reference proteome</keyword>
<comment type="caution">
    <text evidence="1">The sequence shown here is derived from an EMBL/GenBank/DDBJ whole genome shotgun (WGS) entry which is preliminary data.</text>
</comment>
<dbReference type="Proteomes" id="UP000299102">
    <property type="component" value="Unassembled WGS sequence"/>
</dbReference>
<gene>
    <name evidence="1" type="ORF">EVAR_100221_1</name>
</gene>